<keyword evidence="6" id="KW-0547">Nucleotide-binding</keyword>
<comment type="catalytic activity">
    <reaction evidence="1">
        <text>ATP + protein L-histidine = ADP + protein N-phospho-L-histidine.</text>
        <dbReference type="EC" id="2.7.13.3"/>
    </reaction>
</comment>
<dbReference type="Pfam" id="PF02518">
    <property type="entry name" value="HATPase_c"/>
    <property type="match status" value="1"/>
</dbReference>
<dbReference type="PROSITE" id="PS50110">
    <property type="entry name" value="RESPONSE_REGULATORY"/>
    <property type="match status" value="2"/>
</dbReference>
<dbReference type="EMBL" id="JAGSOH010000194">
    <property type="protein sequence ID" value="MBR7831187.1"/>
    <property type="molecule type" value="Genomic_DNA"/>
</dbReference>
<keyword evidence="7" id="KW-0418">Kinase</keyword>
<evidence type="ECO:0000256" key="2">
    <source>
        <dbReference type="ARBA" id="ARBA00004236"/>
    </source>
</evidence>
<evidence type="ECO:0000256" key="1">
    <source>
        <dbReference type="ARBA" id="ARBA00000085"/>
    </source>
</evidence>
<dbReference type="PANTHER" id="PTHR43065">
    <property type="entry name" value="SENSOR HISTIDINE KINASE"/>
    <property type="match status" value="1"/>
</dbReference>
<keyword evidence="8" id="KW-0067">ATP-binding</keyword>
<evidence type="ECO:0000256" key="7">
    <source>
        <dbReference type="ARBA" id="ARBA00022777"/>
    </source>
</evidence>
<dbReference type="CDD" id="cd00082">
    <property type="entry name" value="HisKA"/>
    <property type="match status" value="1"/>
</dbReference>
<feature type="domain" description="Histidine kinase" evidence="11">
    <location>
        <begin position="156"/>
        <end position="366"/>
    </location>
</feature>
<dbReference type="Gene3D" id="3.30.565.10">
    <property type="entry name" value="Histidine kinase-like ATPase, C-terminal domain"/>
    <property type="match status" value="1"/>
</dbReference>
<dbReference type="InterPro" id="IPR011006">
    <property type="entry name" value="CheY-like_superfamily"/>
</dbReference>
<gene>
    <name evidence="13" type="ORF">KDK95_33080</name>
</gene>
<evidence type="ECO:0000256" key="8">
    <source>
        <dbReference type="ARBA" id="ARBA00022840"/>
    </source>
</evidence>
<dbReference type="InterPro" id="IPR003661">
    <property type="entry name" value="HisK_dim/P_dom"/>
</dbReference>
<dbReference type="InterPro" id="IPR001789">
    <property type="entry name" value="Sig_transdc_resp-reg_receiver"/>
</dbReference>
<dbReference type="InterPro" id="IPR005467">
    <property type="entry name" value="His_kinase_dom"/>
</dbReference>
<dbReference type="EC" id="2.7.13.3" evidence="3"/>
<dbReference type="CDD" id="cd00156">
    <property type="entry name" value="REC"/>
    <property type="match status" value="1"/>
</dbReference>
<dbReference type="GO" id="GO:0005524">
    <property type="term" value="F:ATP binding"/>
    <property type="evidence" value="ECO:0007669"/>
    <property type="project" value="UniProtKB-KW"/>
</dbReference>
<evidence type="ECO:0000256" key="5">
    <source>
        <dbReference type="ARBA" id="ARBA00022679"/>
    </source>
</evidence>
<dbReference type="PANTHER" id="PTHR43065:SF46">
    <property type="entry name" value="C4-DICARBOXYLATE TRANSPORT SENSOR PROTEIN DCTB"/>
    <property type="match status" value="1"/>
</dbReference>
<evidence type="ECO:0000259" key="11">
    <source>
        <dbReference type="PROSITE" id="PS50109"/>
    </source>
</evidence>
<keyword evidence="9" id="KW-0902">Two-component regulatory system</keyword>
<evidence type="ECO:0000256" key="10">
    <source>
        <dbReference type="PROSITE-ProRule" id="PRU00169"/>
    </source>
</evidence>
<keyword evidence="14" id="KW-1185">Reference proteome</keyword>
<evidence type="ECO:0000256" key="3">
    <source>
        <dbReference type="ARBA" id="ARBA00012438"/>
    </source>
</evidence>
<dbReference type="SMART" id="SM00388">
    <property type="entry name" value="HisKA"/>
    <property type="match status" value="1"/>
</dbReference>
<dbReference type="InterPro" id="IPR003594">
    <property type="entry name" value="HATPase_dom"/>
</dbReference>
<comment type="subcellular location">
    <subcellularLocation>
        <location evidence="2">Cell membrane</location>
    </subcellularLocation>
</comment>
<evidence type="ECO:0000256" key="6">
    <source>
        <dbReference type="ARBA" id="ARBA00022741"/>
    </source>
</evidence>
<comment type="caution">
    <text evidence="13">The sequence shown here is derived from an EMBL/GenBank/DDBJ whole genome shotgun (WGS) entry which is preliminary data.</text>
</comment>
<sequence length="509" mass="55088">MTAGGGPRVRLLICEDSDDDALLIATHLRRGGMEVDYERAERAEHVVEALNQRTPDLVISDFHMPGFGADQALELLRESGYDLPFILVSGRIGEEEAATLMRAGAHDFVLKDRMTRLVPVIRRELDQAQQRREHRGMQQKLRQAERLDSLGRLAGGIAHDFNNLLAVILGRTDLELADMPEDDPHREGLTVIRTLAERGADLTRHLLVFSRQEPLHPETLNANDVVADTERVLHGAIGEDIEFTTRLAEELWPVRIDRSELERLLLNLVANSRRAMPHGGQLQIGTANVPGETAMVRISVEDTGGGMSDEVKGRAFEPFFTTDAAAGTGLGLSTAYGVVKAAGGDIGLFSRPGGGTIVRIDLPARLSPAEAGRPADPSAEPGGGQRVLVVEDDDAVRDLVGMMMRRGGYRPVCLPDPGSALDLIRTGDGHRFDALVTDMVMAGMTGLELARAARGRYPELPVLIMSGYTAGTLPDGTSLPDGMALIRKPFTKDALLNAVARVLKTAHAS</sequence>
<dbReference type="SUPFAM" id="SSF47384">
    <property type="entry name" value="Homodimeric domain of signal transducing histidine kinase"/>
    <property type="match status" value="1"/>
</dbReference>
<dbReference type="Gene3D" id="1.10.287.130">
    <property type="match status" value="1"/>
</dbReference>
<dbReference type="SMART" id="SM00387">
    <property type="entry name" value="HATPase_c"/>
    <property type="match status" value="1"/>
</dbReference>
<dbReference type="GO" id="GO:0005886">
    <property type="term" value="C:plasma membrane"/>
    <property type="evidence" value="ECO:0007669"/>
    <property type="project" value="UniProtKB-SubCell"/>
</dbReference>
<feature type="domain" description="Response regulatory" evidence="12">
    <location>
        <begin position="386"/>
        <end position="503"/>
    </location>
</feature>
<dbReference type="Gene3D" id="3.40.50.2300">
    <property type="match status" value="2"/>
</dbReference>
<keyword evidence="5" id="KW-0808">Transferase</keyword>
<evidence type="ECO:0000256" key="9">
    <source>
        <dbReference type="ARBA" id="ARBA00023012"/>
    </source>
</evidence>
<evidence type="ECO:0000313" key="13">
    <source>
        <dbReference type="EMBL" id="MBR7831187.1"/>
    </source>
</evidence>
<reference evidence="13" key="1">
    <citation type="submission" date="2021-04" db="EMBL/GenBank/DDBJ databases">
        <title>Genome based classification of Actinospica acidithermotolerans sp. nov., an actinobacterium isolated from an Indonesian hot spring.</title>
        <authorList>
            <person name="Kusuma A.B."/>
            <person name="Putra K.E."/>
            <person name="Nafisah S."/>
            <person name="Loh J."/>
            <person name="Nouioui I."/>
            <person name="Goodfellow M."/>
        </authorList>
    </citation>
    <scope>NUCLEOTIDE SEQUENCE</scope>
    <source>
        <strain evidence="13">MGRD01-02</strain>
    </source>
</reference>
<dbReference type="InterPro" id="IPR036890">
    <property type="entry name" value="HATPase_C_sf"/>
</dbReference>
<feature type="modified residue" description="4-aspartylphosphate" evidence="10">
    <location>
        <position position="61"/>
    </location>
</feature>
<dbReference type="PROSITE" id="PS50109">
    <property type="entry name" value="HIS_KIN"/>
    <property type="match status" value="1"/>
</dbReference>
<feature type="modified residue" description="4-aspartylphosphate" evidence="10">
    <location>
        <position position="438"/>
    </location>
</feature>
<keyword evidence="4 10" id="KW-0597">Phosphoprotein</keyword>
<dbReference type="SUPFAM" id="SSF55874">
    <property type="entry name" value="ATPase domain of HSP90 chaperone/DNA topoisomerase II/histidine kinase"/>
    <property type="match status" value="1"/>
</dbReference>
<accession>A0A941EIK1</accession>
<feature type="domain" description="Response regulatory" evidence="12">
    <location>
        <begin position="10"/>
        <end position="126"/>
    </location>
</feature>
<name>A0A941EIK1_9ACTN</name>
<dbReference type="RefSeq" id="WP_212522303.1">
    <property type="nucleotide sequence ID" value="NZ_JAGSOH010000194.1"/>
</dbReference>
<dbReference type="InterPro" id="IPR036097">
    <property type="entry name" value="HisK_dim/P_sf"/>
</dbReference>
<dbReference type="Pfam" id="PF00072">
    <property type="entry name" value="Response_reg"/>
    <property type="match status" value="2"/>
</dbReference>
<dbReference type="SMART" id="SM00448">
    <property type="entry name" value="REC"/>
    <property type="match status" value="2"/>
</dbReference>
<dbReference type="SUPFAM" id="SSF52172">
    <property type="entry name" value="CheY-like"/>
    <property type="match status" value="2"/>
</dbReference>
<dbReference type="GO" id="GO:0000155">
    <property type="term" value="F:phosphorelay sensor kinase activity"/>
    <property type="evidence" value="ECO:0007669"/>
    <property type="project" value="InterPro"/>
</dbReference>
<evidence type="ECO:0000313" key="14">
    <source>
        <dbReference type="Proteomes" id="UP000676325"/>
    </source>
</evidence>
<dbReference type="PRINTS" id="PR00344">
    <property type="entry name" value="BCTRLSENSOR"/>
</dbReference>
<evidence type="ECO:0000256" key="4">
    <source>
        <dbReference type="ARBA" id="ARBA00022553"/>
    </source>
</evidence>
<dbReference type="InterPro" id="IPR004358">
    <property type="entry name" value="Sig_transdc_His_kin-like_C"/>
</dbReference>
<proteinExistence type="predicted"/>
<dbReference type="AlphaFoldDB" id="A0A941EIK1"/>
<organism evidence="13 14">
    <name type="scientific">Actinospica acidithermotolerans</name>
    <dbReference type="NCBI Taxonomy" id="2828514"/>
    <lineage>
        <taxon>Bacteria</taxon>
        <taxon>Bacillati</taxon>
        <taxon>Actinomycetota</taxon>
        <taxon>Actinomycetes</taxon>
        <taxon>Catenulisporales</taxon>
        <taxon>Actinospicaceae</taxon>
        <taxon>Actinospica</taxon>
    </lineage>
</organism>
<evidence type="ECO:0000259" key="12">
    <source>
        <dbReference type="PROSITE" id="PS50110"/>
    </source>
</evidence>
<dbReference type="Proteomes" id="UP000676325">
    <property type="component" value="Unassembled WGS sequence"/>
</dbReference>
<protein>
    <recommendedName>
        <fullName evidence="3">histidine kinase</fullName>
        <ecNumber evidence="3">2.7.13.3</ecNumber>
    </recommendedName>
</protein>